<protein>
    <submittedName>
        <fullName evidence="2">KilA-N domain protein</fullName>
    </submittedName>
</protein>
<dbReference type="InterPro" id="IPR018004">
    <property type="entry name" value="KilA/APSES_HTH"/>
</dbReference>
<accession>A0A1L2BWW1</accession>
<dbReference type="InterPro" id="IPR017880">
    <property type="entry name" value="KilA_N"/>
</dbReference>
<evidence type="ECO:0000313" key="3">
    <source>
        <dbReference type="Proteomes" id="UP000225722"/>
    </source>
</evidence>
<gene>
    <name evidence="2" type="ORF">2AV2_59</name>
</gene>
<name>A0A1L2BWW1_9CAUD</name>
<evidence type="ECO:0000313" key="2">
    <source>
        <dbReference type="EMBL" id="ALY07511.1"/>
    </source>
</evidence>
<feature type="domain" description="KilA-N" evidence="1">
    <location>
        <begin position="10"/>
        <end position="118"/>
    </location>
</feature>
<dbReference type="InterPro" id="IPR036887">
    <property type="entry name" value="HTH_APSES_sf"/>
</dbReference>
<dbReference type="Pfam" id="PF04383">
    <property type="entry name" value="KilA-N"/>
    <property type="match status" value="1"/>
</dbReference>
<organism evidence="2 3">
    <name type="scientific">Nodularia phage vB_NpeS-2AV2</name>
    <dbReference type="NCBI Taxonomy" id="1777122"/>
    <lineage>
        <taxon>Viruses</taxon>
        <taxon>Duplodnaviria</taxon>
        <taxon>Heunggongvirae</taxon>
        <taxon>Uroviricota</taxon>
        <taxon>Caudoviricetes</taxon>
        <taxon>Ravarandavirus</taxon>
        <taxon>Ravarandavirus rv2AV2</taxon>
    </lineage>
</organism>
<proteinExistence type="predicted"/>
<keyword evidence="3" id="KW-1185">Reference proteome</keyword>
<dbReference type="SMART" id="SM01252">
    <property type="entry name" value="KilA-N"/>
    <property type="match status" value="1"/>
</dbReference>
<evidence type="ECO:0000259" key="1">
    <source>
        <dbReference type="PROSITE" id="PS51301"/>
    </source>
</evidence>
<dbReference type="EMBL" id="KU230356">
    <property type="protein sequence ID" value="ALY07511.1"/>
    <property type="molecule type" value="Genomic_DNA"/>
</dbReference>
<dbReference type="SUPFAM" id="SSF54616">
    <property type="entry name" value="DNA-binding domain of Mlu1-box binding protein MBP1"/>
    <property type="match status" value="1"/>
</dbReference>
<dbReference type="Proteomes" id="UP000225722">
    <property type="component" value="Segment"/>
</dbReference>
<reference evidence="3" key="1">
    <citation type="submission" date="2015-12" db="EMBL/GenBank/DDBJ databases">
        <authorList>
            <person name="Sencilo A."/>
            <person name="Bamford D.H."/>
            <person name="Roine E."/>
        </authorList>
    </citation>
    <scope>NUCLEOTIDE SEQUENCE [LARGE SCALE GENOMIC DNA]</scope>
</reference>
<sequence length="193" mass="21361">MTIITHFFDEFEIQQCDGGTQIGKKLIPHTYVSATQMCKANKKKLADFARLKSTKEYWEAVSADVGIPVSGLVIEVEGSLNGDASIQGTWVELEIALDLAKWCSTSFRVWANRSLRLLVNGDYQALTPDAEEAKQKVQLLWNTIRKSTVVTRSTITEIIPIRGKPCTLVVGGKRTAVLTAVFFALSNQSFNCC</sequence>
<dbReference type="PROSITE" id="PS51301">
    <property type="entry name" value="KILA_N"/>
    <property type="match status" value="1"/>
</dbReference>
<dbReference type="GO" id="GO:0003677">
    <property type="term" value="F:DNA binding"/>
    <property type="evidence" value="ECO:0007669"/>
    <property type="project" value="InterPro"/>
</dbReference>